<feature type="compositionally biased region" description="Basic and acidic residues" evidence="1">
    <location>
        <begin position="31"/>
        <end position="49"/>
    </location>
</feature>
<dbReference type="Gramene" id="ERN02304">
    <property type="protein sequence ID" value="ERN02304"/>
    <property type="gene ID" value="AMTR_s00084p00112590"/>
</dbReference>
<evidence type="ECO:0000313" key="3">
    <source>
        <dbReference type="Proteomes" id="UP000017836"/>
    </source>
</evidence>
<dbReference type="AlphaFoldDB" id="W1P3U3"/>
<dbReference type="HOGENOM" id="CLU_2657787_0_0_1"/>
<reference evidence="3" key="1">
    <citation type="journal article" date="2013" name="Science">
        <title>The Amborella genome and the evolution of flowering plants.</title>
        <authorList>
            <consortium name="Amborella Genome Project"/>
        </authorList>
    </citation>
    <scope>NUCLEOTIDE SEQUENCE [LARGE SCALE GENOMIC DNA]</scope>
</reference>
<sequence>MDEGAKGLPTKTCQGRGKGAITKGKRKGRPQWRERGGDYPSDRRHERWGERRKKGRPRPKGGGGDRQEPKWGDESY</sequence>
<dbReference type="EMBL" id="KI394648">
    <property type="protein sequence ID" value="ERN02304.1"/>
    <property type="molecule type" value="Genomic_DNA"/>
</dbReference>
<name>W1P3U3_AMBTC</name>
<evidence type="ECO:0000256" key="1">
    <source>
        <dbReference type="SAM" id="MobiDB-lite"/>
    </source>
</evidence>
<accession>W1P3U3</accession>
<proteinExistence type="predicted"/>
<gene>
    <name evidence="2" type="ORF">AMTR_s00084p00112590</name>
</gene>
<feature type="compositionally biased region" description="Basic residues" evidence="1">
    <location>
        <begin position="50"/>
        <end position="59"/>
    </location>
</feature>
<organism evidence="2 3">
    <name type="scientific">Amborella trichopoda</name>
    <dbReference type="NCBI Taxonomy" id="13333"/>
    <lineage>
        <taxon>Eukaryota</taxon>
        <taxon>Viridiplantae</taxon>
        <taxon>Streptophyta</taxon>
        <taxon>Embryophyta</taxon>
        <taxon>Tracheophyta</taxon>
        <taxon>Spermatophyta</taxon>
        <taxon>Magnoliopsida</taxon>
        <taxon>Amborellales</taxon>
        <taxon>Amborellaceae</taxon>
        <taxon>Amborella</taxon>
    </lineage>
</organism>
<protein>
    <submittedName>
        <fullName evidence="2">Uncharacterized protein</fullName>
    </submittedName>
</protein>
<keyword evidence="3" id="KW-1185">Reference proteome</keyword>
<feature type="compositionally biased region" description="Basic and acidic residues" evidence="1">
    <location>
        <begin position="63"/>
        <end position="76"/>
    </location>
</feature>
<feature type="region of interest" description="Disordered" evidence="1">
    <location>
        <begin position="1"/>
        <end position="76"/>
    </location>
</feature>
<evidence type="ECO:0000313" key="2">
    <source>
        <dbReference type="EMBL" id="ERN02304.1"/>
    </source>
</evidence>
<dbReference type="Proteomes" id="UP000017836">
    <property type="component" value="Unassembled WGS sequence"/>
</dbReference>